<feature type="coiled-coil region" evidence="1">
    <location>
        <begin position="735"/>
        <end position="762"/>
    </location>
</feature>
<feature type="region of interest" description="Disordered" evidence="2">
    <location>
        <begin position="1"/>
        <end position="132"/>
    </location>
</feature>
<feature type="region of interest" description="Disordered" evidence="2">
    <location>
        <begin position="626"/>
        <end position="647"/>
    </location>
</feature>
<dbReference type="AlphaFoldDB" id="A0A8J5JP40"/>
<organism evidence="3 4">
    <name type="scientific">Homarus americanus</name>
    <name type="common">American lobster</name>
    <dbReference type="NCBI Taxonomy" id="6706"/>
    <lineage>
        <taxon>Eukaryota</taxon>
        <taxon>Metazoa</taxon>
        <taxon>Ecdysozoa</taxon>
        <taxon>Arthropoda</taxon>
        <taxon>Crustacea</taxon>
        <taxon>Multicrustacea</taxon>
        <taxon>Malacostraca</taxon>
        <taxon>Eumalacostraca</taxon>
        <taxon>Eucarida</taxon>
        <taxon>Decapoda</taxon>
        <taxon>Pleocyemata</taxon>
        <taxon>Astacidea</taxon>
        <taxon>Nephropoidea</taxon>
        <taxon>Nephropidae</taxon>
        <taxon>Homarus</taxon>
    </lineage>
</organism>
<dbReference type="PANTHER" id="PTHR37492">
    <property type="entry name" value="SI:CH211-171H4.7-RELATED"/>
    <property type="match status" value="1"/>
</dbReference>
<feature type="compositionally biased region" description="Polar residues" evidence="2">
    <location>
        <begin position="584"/>
        <end position="608"/>
    </location>
</feature>
<feature type="region of interest" description="Disordered" evidence="2">
    <location>
        <begin position="450"/>
        <end position="500"/>
    </location>
</feature>
<sequence length="775" mass="84652">MGRMWNDSLSEGEESLSSSYSSSENEAEDVTASHVLTLQHDPEEGTQQKVAGEKTGEPSQIMSDENDLKKSAEERDSEDFFNSDWSGEFPDLNDPLWESPNKERSKTKSAKKKQHKKKRKKKKKGEECVKKVGDGKLMKNALKAFLHQKKMYRSTSKDKRKPKESNSVWIQPSTLCGPEHEGHQLSSEPPISVCTGESATLSSPVMTAPSKELEYRERIKANMAKTINVNVTNADAHTCTSNLVTHQHKMSDSSSGYASNKPQSTFVSATSERTSAAILTSERPSAAILTSERTSAAILTSERPSAAILTSEKPSAAILTSERTSAAILTSEKPSAAILTSERPSAAILTSERPSAAILTSERPSAAILTSERPSVAILTSERPSAAILTSERPSAAILTSERPSAAILTSERPSAAILTSERPSVAILTSERPSAAILTSERPSAAILTSERPSAAILTSERPSAAAAPINDEKNVDSEDEESSSFDSDKTVAFEEPETVSRESNNLPFIISKIETQKNEVSHAVGIASNAVESNKRKWHESGGWEGEALVENRKKLKGIDSFVPMVTLPSSVLTSTLFPHSALSGTTEPSSATSCTLPSPHQDSGTQPPPATMFSNVRFVVRSPRPFHKRKPPSNARKSIQPKKQNILPLEGLSLTLANETNFLKSSPETTVSSTLPISERCVPKVERERRLEVPGKEVCLDTPMELCKRYSSEILAITEKKNECDEKIRKIREKCDKEIAAEEVKKKQYENRMEQLVSLMRQLPSTTSERPS</sequence>
<accession>A0A8J5JP40</accession>
<gene>
    <name evidence="3" type="ORF">Hamer_G025748</name>
</gene>
<evidence type="ECO:0000313" key="3">
    <source>
        <dbReference type="EMBL" id="KAG7162002.1"/>
    </source>
</evidence>
<keyword evidence="4" id="KW-1185">Reference proteome</keyword>
<comment type="caution">
    <text evidence="3">The sequence shown here is derived from an EMBL/GenBank/DDBJ whole genome shotgun (WGS) entry which is preliminary data.</text>
</comment>
<evidence type="ECO:0000256" key="1">
    <source>
        <dbReference type="SAM" id="Coils"/>
    </source>
</evidence>
<name>A0A8J5JP40_HOMAM</name>
<dbReference type="EMBL" id="JAHLQT010028326">
    <property type="protein sequence ID" value="KAG7162002.1"/>
    <property type="molecule type" value="Genomic_DNA"/>
</dbReference>
<evidence type="ECO:0000256" key="2">
    <source>
        <dbReference type="SAM" id="MobiDB-lite"/>
    </source>
</evidence>
<reference evidence="3" key="1">
    <citation type="journal article" date="2021" name="Sci. Adv.">
        <title>The American lobster genome reveals insights on longevity, neural, and immune adaptations.</title>
        <authorList>
            <person name="Polinski J.M."/>
            <person name="Zimin A.V."/>
            <person name="Clark K.F."/>
            <person name="Kohn A.B."/>
            <person name="Sadowski N."/>
            <person name="Timp W."/>
            <person name="Ptitsyn A."/>
            <person name="Khanna P."/>
            <person name="Romanova D.Y."/>
            <person name="Williams P."/>
            <person name="Greenwood S.J."/>
            <person name="Moroz L.L."/>
            <person name="Walt D.R."/>
            <person name="Bodnar A.G."/>
        </authorList>
    </citation>
    <scope>NUCLEOTIDE SEQUENCE</scope>
    <source>
        <strain evidence="3">GMGI-L3</strain>
    </source>
</reference>
<feature type="compositionally biased region" description="Basic residues" evidence="2">
    <location>
        <begin position="107"/>
        <end position="123"/>
    </location>
</feature>
<dbReference type="PANTHER" id="PTHR37492:SF4">
    <property type="entry name" value="TSC22 DOMAIN FAMILY PROTEIN 3 ISOFORM X1"/>
    <property type="match status" value="1"/>
</dbReference>
<feature type="region of interest" description="Disordered" evidence="2">
    <location>
        <begin position="584"/>
        <end position="614"/>
    </location>
</feature>
<feature type="non-terminal residue" evidence="3">
    <location>
        <position position="775"/>
    </location>
</feature>
<keyword evidence="1" id="KW-0175">Coiled coil</keyword>
<protein>
    <submittedName>
        <fullName evidence="3">Keratin-associated protein 4-3-like 1</fullName>
    </submittedName>
</protein>
<proteinExistence type="predicted"/>
<dbReference type="Proteomes" id="UP000747542">
    <property type="component" value="Unassembled WGS sequence"/>
</dbReference>
<feature type="compositionally biased region" description="Low complexity" evidence="2">
    <location>
        <begin position="15"/>
        <end position="24"/>
    </location>
</feature>
<evidence type="ECO:0000313" key="4">
    <source>
        <dbReference type="Proteomes" id="UP000747542"/>
    </source>
</evidence>